<name>A0A364KND7_TALAM</name>
<proteinExistence type="predicted"/>
<feature type="chain" id="PRO_5016759983" description="Bulb-type lectin domain-containing protein" evidence="1">
    <location>
        <begin position="24"/>
        <end position="503"/>
    </location>
</feature>
<gene>
    <name evidence="2" type="ORF">BHQ10_001076</name>
</gene>
<dbReference type="InterPro" id="IPR053143">
    <property type="entry name" value="Arylsulfate_ST"/>
</dbReference>
<evidence type="ECO:0000313" key="3">
    <source>
        <dbReference type="Proteomes" id="UP000249363"/>
    </source>
</evidence>
<sequence length="503" mass="55389">MLMSKVVLSLGSIILAQCVPATATWPTQSFNSVDLLPPVLEITKNAATAPGYLFFGPKGKGALIMADDRSGGDLIWAGPSELVFAFDMAELDSEPILVYWTGSAFPDPNGFGYGMIKVFNSAYENVYNVTLPQSEGSFYTGTTTTYNSYIDLHESFVTNRGSILVTATNVSQTDLTSVGGPSDGWLRQSLFYEIDIKTNEIIYQWNSWDHRDQIPLTGTLEELHEEGSASSSAFNYFHINAVSLFQGYYVISSRYYCAVFLIDPKDGSVVWEIQGQDGGDFTLPSDAQFCYQHDARIVSMTSDNVVLHLHDNANSYWANGTTPTSGLLLSIDLKAKEITKLARYQNPADPLFAISQGSYEALANGHVFMDHGYLPIMEEFDEHGNCVETVQFGVAGTTSSYRGFRYEWEGHPKTAPAVVGCLDDSSNSVNLYVSWNGATQVQEWEVYATYNHSKGQQQVECTAKTGFETTITIDYDPHISDFVVQAKGFQQSSTLSLASLNVC</sequence>
<reference evidence="2 3" key="1">
    <citation type="journal article" date="2017" name="Biotechnol. Biofuels">
        <title>Differential beta-glucosidase expression as a function of carbon source availability in Talaromyces amestolkiae: a genomic and proteomic approach.</title>
        <authorList>
            <person name="de Eugenio L.I."/>
            <person name="Mendez-Liter J.A."/>
            <person name="Nieto-Dominguez M."/>
            <person name="Alonso L."/>
            <person name="Gil-Munoz J."/>
            <person name="Barriuso J."/>
            <person name="Prieto A."/>
            <person name="Martinez M.J."/>
        </authorList>
    </citation>
    <scope>NUCLEOTIDE SEQUENCE [LARGE SCALE GENOMIC DNA]</scope>
    <source>
        <strain evidence="2 3">CIB</strain>
    </source>
</reference>
<accession>A0A364KND7</accession>
<evidence type="ECO:0000313" key="2">
    <source>
        <dbReference type="EMBL" id="RAO65064.1"/>
    </source>
</evidence>
<dbReference type="RefSeq" id="XP_040729581.1">
    <property type="nucleotide sequence ID" value="XM_040873072.1"/>
</dbReference>
<dbReference type="STRING" id="1196081.A0A364KND7"/>
<dbReference type="SUPFAM" id="SSF50998">
    <property type="entry name" value="Quinoprotein alcohol dehydrogenase-like"/>
    <property type="match status" value="1"/>
</dbReference>
<dbReference type="PANTHER" id="PTHR35340">
    <property type="entry name" value="PQQ ENZYME REPEAT PROTEIN-RELATED"/>
    <property type="match status" value="1"/>
</dbReference>
<dbReference type="GeneID" id="63790293"/>
<dbReference type="OrthoDB" id="5377172at2759"/>
<dbReference type="InterPro" id="IPR011047">
    <property type="entry name" value="Quinoprotein_ADH-like_sf"/>
</dbReference>
<dbReference type="Proteomes" id="UP000249363">
    <property type="component" value="Unassembled WGS sequence"/>
</dbReference>
<dbReference type="InterPro" id="IPR039535">
    <property type="entry name" value="ASST-like"/>
</dbReference>
<organism evidence="2 3">
    <name type="scientific">Talaromyces amestolkiae</name>
    <dbReference type="NCBI Taxonomy" id="1196081"/>
    <lineage>
        <taxon>Eukaryota</taxon>
        <taxon>Fungi</taxon>
        <taxon>Dikarya</taxon>
        <taxon>Ascomycota</taxon>
        <taxon>Pezizomycotina</taxon>
        <taxon>Eurotiomycetes</taxon>
        <taxon>Eurotiomycetidae</taxon>
        <taxon>Eurotiales</taxon>
        <taxon>Trichocomaceae</taxon>
        <taxon>Talaromyces</taxon>
        <taxon>Talaromyces sect. Talaromyces</taxon>
    </lineage>
</organism>
<evidence type="ECO:0008006" key="4">
    <source>
        <dbReference type="Google" id="ProtNLM"/>
    </source>
</evidence>
<evidence type="ECO:0000256" key="1">
    <source>
        <dbReference type="SAM" id="SignalP"/>
    </source>
</evidence>
<dbReference type="EMBL" id="MIKG01000001">
    <property type="protein sequence ID" value="RAO65064.1"/>
    <property type="molecule type" value="Genomic_DNA"/>
</dbReference>
<dbReference type="AlphaFoldDB" id="A0A364KND7"/>
<keyword evidence="1" id="KW-0732">Signal</keyword>
<keyword evidence="3" id="KW-1185">Reference proteome</keyword>
<dbReference type="Pfam" id="PF14269">
    <property type="entry name" value="Arylsulfotran_2"/>
    <property type="match status" value="1"/>
</dbReference>
<protein>
    <recommendedName>
        <fullName evidence="4">Bulb-type lectin domain-containing protein</fullName>
    </recommendedName>
</protein>
<feature type="signal peptide" evidence="1">
    <location>
        <begin position="1"/>
        <end position="23"/>
    </location>
</feature>
<dbReference type="PANTHER" id="PTHR35340:SF6">
    <property type="entry name" value="ASST-DOMAIN-CONTAINING PROTEIN"/>
    <property type="match status" value="1"/>
</dbReference>
<comment type="caution">
    <text evidence="2">The sequence shown here is derived from an EMBL/GenBank/DDBJ whole genome shotgun (WGS) entry which is preliminary data.</text>
</comment>